<proteinExistence type="predicted"/>
<accession>A0A0F8ZN73</accession>
<organism evidence="2">
    <name type="scientific">marine sediment metagenome</name>
    <dbReference type="NCBI Taxonomy" id="412755"/>
    <lineage>
        <taxon>unclassified sequences</taxon>
        <taxon>metagenomes</taxon>
        <taxon>ecological metagenomes</taxon>
    </lineage>
</organism>
<sequence length="61" mass="6842">MEKADRTESATDRRQAPVALADQTGWGSESIPYEMARVLQGKRWQIQDGPFQGFGSPRGKF</sequence>
<dbReference type="AlphaFoldDB" id="A0A0F8ZN73"/>
<evidence type="ECO:0000256" key="1">
    <source>
        <dbReference type="SAM" id="MobiDB-lite"/>
    </source>
</evidence>
<reference evidence="2" key="1">
    <citation type="journal article" date="2015" name="Nature">
        <title>Complex archaea that bridge the gap between prokaryotes and eukaryotes.</title>
        <authorList>
            <person name="Spang A."/>
            <person name="Saw J.H."/>
            <person name="Jorgensen S.L."/>
            <person name="Zaremba-Niedzwiedzka K."/>
            <person name="Martijn J."/>
            <person name="Lind A.E."/>
            <person name="van Eijk R."/>
            <person name="Schleper C."/>
            <person name="Guy L."/>
            <person name="Ettema T.J."/>
        </authorList>
    </citation>
    <scope>NUCLEOTIDE SEQUENCE</scope>
</reference>
<gene>
    <name evidence="2" type="ORF">LCGC14_2674190</name>
</gene>
<feature type="compositionally biased region" description="Basic and acidic residues" evidence="1">
    <location>
        <begin position="1"/>
        <end position="15"/>
    </location>
</feature>
<evidence type="ECO:0000313" key="2">
    <source>
        <dbReference type="EMBL" id="KKK95302.1"/>
    </source>
</evidence>
<comment type="caution">
    <text evidence="2">The sequence shown here is derived from an EMBL/GenBank/DDBJ whole genome shotgun (WGS) entry which is preliminary data.</text>
</comment>
<name>A0A0F8ZN73_9ZZZZ</name>
<feature type="region of interest" description="Disordered" evidence="1">
    <location>
        <begin position="1"/>
        <end position="26"/>
    </location>
</feature>
<dbReference type="EMBL" id="LAZR01046971">
    <property type="protein sequence ID" value="KKK95302.1"/>
    <property type="molecule type" value="Genomic_DNA"/>
</dbReference>
<protein>
    <submittedName>
        <fullName evidence="2">Uncharacterized protein</fullName>
    </submittedName>
</protein>